<dbReference type="InterPro" id="IPR006260">
    <property type="entry name" value="TonB/TolA_C"/>
</dbReference>
<feature type="signal peptide" evidence="5">
    <location>
        <begin position="1"/>
        <end position="20"/>
    </location>
</feature>
<gene>
    <name evidence="7" type="ORF">DX912_16410</name>
</gene>
<keyword evidence="5" id="KW-0732">Signal</keyword>
<proteinExistence type="predicted"/>
<dbReference type="Proteomes" id="UP000256829">
    <property type="component" value="Unassembled WGS sequence"/>
</dbReference>
<dbReference type="EMBL" id="QTJR01000015">
    <property type="protein sequence ID" value="RDY65694.1"/>
    <property type="molecule type" value="Genomic_DNA"/>
</dbReference>
<protein>
    <submittedName>
        <fullName evidence="7">Energy transducer TonB</fullName>
    </submittedName>
</protein>
<dbReference type="SUPFAM" id="SSF74653">
    <property type="entry name" value="TolA/TonB C-terminal domain"/>
    <property type="match status" value="1"/>
</dbReference>
<evidence type="ECO:0000313" key="8">
    <source>
        <dbReference type="Proteomes" id="UP000256829"/>
    </source>
</evidence>
<keyword evidence="8" id="KW-1185">Reference proteome</keyword>
<evidence type="ECO:0000256" key="1">
    <source>
        <dbReference type="ARBA" id="ARBA00004167"/>
    </source>
</evidence>
<reference evidence="7 8" key="1">
    <citation type="submission" date="2018-08" db="EMBL/GenBank/DDBJ databases">
        <title>Lysobacter soli KCTC 22011, whole genome shotgun sequence.</title>
        <authorList>
            <person name="Zhang X."/>
            <person name="Feng G."/>
            <person name="Zhu H."/>
        </authorList>
    </citation>
    <scope>NUCLEOTIDE SEQUENCE [LARGE SCALE GENOMIC DNA]</scope>
    <source>
        <strain evidence="7 8">KCTC 22011</strain>
    </source>
</reference>
<dbReference type="InterPro" id="IPR037682">
    <property type="entry name" value="TonB_C"/>
</dbReference>
<feature type="domain" description="TonB C-terminal" evidence="6">
    <location>
        <begin position="188"/>
        <end position="281"/>
    </location>
</feature>
<name>A0A3D8V8I6_9GAMM</name>
<keyword evidence="2" id="KW-0812">Transmembrane</keyword>
<dbReference type="RefSeq" id="WP_115844266.1">
    <property type="nucleotide sequence ID" value="NZ_CP183976.1"/>
</dbReference>
<keyword evidence="4" id="KW-0472">Membrane</keyword>
<evidence type="ECO:0000256" key="4">
    <source>
        <dbReference type="ARBA" id="ARBA00023136"/>
    </source>
</evidence>
<organism evidence="7 8">
    <name type="scientific">Lysobacter soli</name>
    <dbReference type="NCBI Taxonomy" id="453783"/>
    <lineage>
        <taxon>Bacteria</taxon>
        <taxon>Pseudomonadati</taxon>
        <taxon>Pseudomonadota</taxon>
        <taxon>Gammaproteobacteria</taxon>
        <taxon>Lysobacterales</taxon>
        <taxon>Lysobacteraceae</taxon>
        <taxon>Lysobacter</taxon>
    </lineage>
</organism>
<evidence type="ECO:0000313" key="7">
    <source>
        <dbReference type="EMBL" id="RDY65694.1"/>
    </source>
</evidence>
<dbReference type="GO" id="GO:0016020">
    <property type="term" value="C:membrane"/>
    <property type="evidence" value="ECO:0007669"/>
    <property type="project" value="UniProtKB-SubCell"/>
</dbReference>
<feature type="chain" id="PRO_5017630654" evidence="5">
    <location>
        <begin position="21"/>
        <end position="290"/>
    </location>
</feature>
<evidence type="ECO:0000256" key="5">
    <source>
        <dbReference type="SAM" id="SignalP"/>
    </source>
</evidence>
<evidence type="ECO:0000259" key="6">
    <source>
        <dbReference type="PROSITE" id="PS52015"/>
    </source>
</evidence>
<evidence type="ECO:0000256" key="2">
    <source>
        <dbReference type="ARBA" id="ARBA00022692"/>
    </source>
</evidence>
<accession>A0A3D8V8I6</accession>
<dbReference type="Pfam" id="PF03544">
    <property type="entry name" value="TonB_C"/>
    <property type="match status" value="1"/>
</dbReference>
<dbReference type="GO" id="GO:0055085">
    <property type="term" value="P:transmembrane transport"/>
    <property type="evidence" value="ECO:0007669"/>
    <property type="project" value="InterPro"/>
</dbReference>
<comment type="subcellular location">
    <subcellularLocation>
        <location evidence="1">Membrane</location>
        <topology evidence="1">Single-pass membrane protein</topology>
    </subcellularLocation>
</comment>
<comment type="caution">
    <text evidence="7">The sequence shown here is derived from an EMBL/GenBank/DDBJ whole genome shotgun (WGS) entry which is preliminary data.</text>
</comment>
<keyword evidence="3" id="KW-1133">Transmembrane helix</keyword>
<dbReference type="Gene3D" id="3.30.1150.10">
    <property type="match status" value="1"/>
</dbReference>
<dbReference type="NCBIfam" id="TIGR01352">
    <property type="entry name" value="tonB_Cterm"/>
    <property type="match status" value="1"/>
</dbReference>
<dbReference type="AlphaFoldDB" id="A0A3D8V8I6"/>
<sequence>MSPRLLVMLMIGLSSLQVAAASKSAAADKRTAQKHAADKRVGAKAPTDWLKVELVGDADDDVARLYREQLLAWYRTSGAMDERELAALPDADYFAFRPDLTSFSIDSGESAGQWTFSPPDAGRWPGAAVQVIDRSDAQNYRILARVHCDPAAASCRKLRAETAAMSPPEPSTRDDSTSYDAWRGLIEKEACTPAPKQMPAPRYPASLARHGDGGRVELRLLVNPCGEVRAVRLSESSGYPQLDQSAITTAWGWRIQSERQESGSIVRVPVDFVPPQFETAPAGRAERASR</sequence>
<dbReference type="PROSITE" id="PS52015">
    <property type="entry name" value="TONB_CTD"/>
    <property type="match status" value="1"/>
</dbReference>
<evidence type="ECO:0000256" key="3">
    <source>
        <dbReference type="ARBA" id="ARBA00022989"/>
    </source>
</evidence>